<protein>
    <submittedName>
        <fullName evidence="2">Uncharacterized protein</fullName>
    </submittedName>
</protein>
<dbReference type="AlphaFoldDB" id="A0AAV9Y1L2"/>
<dbReference type="Proteomes" id="UP001311799">
    <property type="component" value="Unassembled WGS sequence"/>
</dbReference>
<name>A0AAV9Y1L2_9CRYT</name>
<gene>
    <name evidence="2" type="ORF">RS030_122014</name>
</gene>
<keyword evidence="1" id="KW-0175">Coiled coil</keyword>
<comment type="caution">
    <text evidence="2">The sequence shown here is derived from an EMBL/GenBank/DDBJ whole genome shotgun (WGS) entry which is preliminary data.</text>
</comment>
<reference evidence="2 3" key="1">
    <citation type="submission" date="2023-10" db="EMBL/GenBank/DDBJ databases">
        <title>Comparative genomics analysis reveals potential genetic determinants of host preference in Cryptosporidium xiaoi.</title>
        <authorList>
            <person name="Xiao L."/>
            <person name="Li J."/>
        </authorList>
    </citation>
    <scope>NUCLEOTIDE SEQUENCE [LARGE SCALE GENOMIC DNA]</scope>
    <source>
        <strain evidence="2 3">52996</strain>
    </source>
</reference>
<feature type="coiled-coil region" evidence="1">
    <location>
        <begin position="50"/>
        <end position="99"/>
    </location>
</feature>
<dbReference type="EMBL" id="JAWDEY010000003">
    <property type="protein sequence ID" value="KAK6590812.1"/>
    <property type="molecule type" value="Genomic_DNA"/>
</dbReference>
<proteinExistence type="predicted"/>
<keyword evidence="3" id="KW-1185">Reference proteome</keyword>
<evidence type="ECO:0000256" key="1">
    <source>
        <dbReference type="SAM" id="Coils"/>
    </source>
</evidence>
<evidence type="ECO:0000313" key="3">
    <source>
        <dbReference type="Proteomes" id="UP001311799"/>
    </source>
</evidence>
<organism evidence="2 3">
    <name type="scientific">Cryptosporidium xiaoi</name>
    <dbReference type="NCBI Taxonomy" id="659607"/>
    <lineage>
        <taxon>Eukaryota</taxon>
        <taxon>Sar</taxon>
        <taxon>Alveolata</taxon>
        <taxon>Apicomplexa</taxon>
        <taxon>Conoidasida</taxon>
        <taxon>Coccidia</taxon>
        <taxon>Eucoccidiorida</taxon>
        <taxon>Eimeriorina</taxon>
        <taxon>Cryptosporidiidae</taxon>
        <taxon>Cryptosporidium</taxon>
    </lineage>
</organism>
<feature type="coiled-coil region" evidence="1">
    <location>
        <begin position="130"/>
        <end position="157"/>
    </location>
</feature>
<accession>A0AAV9Y1L2</accession>
<sequence>MYPIKDGINNNIDPRSLIESLQQLSAEYHKDVGEMNRALLQAKDKYQFILNENNERIQSAQDEMSEENNRIQKEFEEIRKMYEKNLPELNEEKIRIQSQYYKEKSKFDCEFQTKVNEATNKLSEINIKSIINSKENLKEIEEMKISLEKEISELNLEYRSNLNKIDNSFKKELDSINQHIQDLTSYVNDTTVKLNQRREQASKDYHLSVENLTQDNNLAGEDYNRVCVSISQNIRERTQAYEASAANIRNAIEGAINYQRRQVVHSPFA</sequence>
<evidence type="ECO:0000313" key="2">
    <source>
        <dbReference type="EMBL" id="KAK6590812.1"/>
    </source>
</evidence>